<proteinExistence type="predicted"/>
<gene>
    <name evidence="1" type="ORF">EEDITHA_LOCUS3292</name>
</gene>
<reference evidence="1" key="1">
    <citation type="submission" date="2022-03" db="EMBL/GenBank/DDBJ databases">
        <authorList>
            <person name="Tunstrom K."/>
        </authorList>
    </citation>
    <scope>NUCLEOTIDE SEQUENCE</scope>
</reference>
<dbReference type="EMBL" id="CAKOGL010000005">
    <property type="protein sequence ID" value="CAH2086985.1"/>
    <property type="molecule type" value="Genomic_DNA"/>
</dbReference>
<dbReference type="AlphaFoldDB" id="A0AAU9TN49"/>
<name>A0AAU9TN49_EUPED</name>
<keyword evidence="2" id="KW-1185">Reference proteome</keyword>
<protein>
    <submittedName>
        <fullName evidence="1">Uncharacterized protein</fullName>
    </submittedName>
</protein>
<accession>A0AAU9TN49</accession>
<sequence length="92" mass="10136">MDVCGSMQLNVTFATFVYLRCTDIPRAPVCVCACVATGASRTRARRGLARTGWRVAAAGGPARRAALNTRRETGPRRTREHLLQLFVNPYAR</sequence>
<comment type="caution">
    <text evidence="1">The sequence shown here is derived from an EMBL/GenBank/DDBJ whole genome shotgun (WGS) entry which is preliminary data.</text>
</comment>
<evidence type="ECO:0000313" key="2">
    <source>
        <dbReference type="Proteomes" id="UP001153954"/>
    </source>
</evidence>
<evidence type="ECO:0000313" key="1">
    <source>
        <dbReference type="EMBL" id="CAH2086985.1"/>
    </source>
</evidence>
<dbReference type="Proteomes" id="UP001153954">
    <property type="component" value="Unassembled WGS sequence"/>
</dbReference>
<organism evidence="1 2">
    <name type="scientific">Euphydryas editha</name>
    <name type="common">Edith's checkerspot</name>
    <dbReference type="NCBI Taxonomy" id="104508"/>
    <lineage>
        <taxon>Eukaryota</taxon>
        <taxon>Metazoa</taxon>
        <taxon>Ecdysozoa</taxon>
        <taxon>Arthropoda</taxon>
        <taxon>Hexapoda</taxon>
        <taxon>Insecta</taxon>
        <taxon>Pterygota</taxon>
        <taxon>Neoptera</taxon>
        <taxon>Endopterygota</taxon>
        <taxon>Lepidoptera</taxon>
        <taxon>Glossata</taxon>
        <taxon>Ditrysia</taxon>
        <taxon>Papilionoidea</taxon>
        <taxon>Nymphalidae</taxon>
        <taxon>Nymphalinae</taxon>
        <taxon>Euphydryas</taxon>
    </lineage>
</organism>